<dbReference type="InterPro" id="IPR057326">
    <property type="entry name" value="KR_dom"/>
</dbReference>
<comment type="similarity">
    <text evidence="1">Belongs to the short-chain dehydrogenases/reductases (SDR) family.</text>
</comment>
<dbReference type="PROSITE" id="PS00061">
    <property type="entry name" value="ADH_SHORT"/>
    <property type="match status" value="1"/>
</dbReference>
<keyword evidence="5" id="KW-1185">Reference proteome</keyword>
<dbReference type="PANTHER" id="PTHR24321:SF15">
    <property type="entry name" value="OXIDOREDUCTASE UCPA"/>
    <property type="match status" value="1"/>
</dbReference>
<sequence>MGRVQNKVVLLTGAAGGVAREAAAMLAREGATVVLADIDETAGQSAARQIGESASFLRLDVSSEADWQEALARVVARFGRLDALVNSAAICRSESIEETSLELFRTVSRINAEGTFLGCKHAIAQMKTNGGGSIVNLSSTAALAGHTGLCAYSASKGAVSALTRNVAAHCRAQGYRIRCNSIHPAGIRTAMSEKMLAGVDEKFVNFDLNPQSGVCEPHDVAHLILFLVSDESRFISGAELRVDNAMLTSVG</sequence>
<dbReference type="InterPro" id="IPR036291">
    <property type="entry name" value="NAD(P)-bd_dom_sf"/>
</dbReference>
<dbReference type="PANTHER" id="PTHR24321">
    <property type="entry name" value="DEHYDROGENASES, SHORT CHAIN"/>
    <property type="match status" value="1"/>
</dbReference>
<evidence type="ECO:0000256" key="1">
    <source>
        <dbReference type="ARBA" id="ARBA00006484"/>
    </source>
</evidence>
<dbReference type="SMART" id="SM00822">
    <property type="entry name" value="PKS_KR"/>
    <property type="match status" value="1"/>
</dbReference>
<dbReference type="GO" id="GO:0016491">
    <property type="term" value="F:oxidoreductase activity"/>
    <property type="evidence" value="ECO:0007669"/>
    <property type="project" value="UniProtKB-KW"/>
</dbReference>
<name>A0A5E5A908_9BURK</name>
<evidence type="ECO:0000313" key="4">
    <source>
        <dbReference type="EMBL" id="VVE70099.1"/>
    </source>
</evidence>
<dbReference type="InterPro" id="IPR020904">
    <property type="entry name" value="Sc_DH/Rdtase_CS"/>
</dbReference>
<dbReference type="FunFam" id="3.40.50.720:FF:000084">
    <property type="entry name" value="Short-chain dehydrogenase reductase"/>
    <property type="match status" value="1"/>
</dbReference>
<gene>
    <name evidence="4" type="ORF">PCA31118_03428</name>
</gene>
<accession>A0A5E5A908</accession>
<dbReference type="EMBL" id="CABPSQ010000006">
    <property type="protein sequence ID" value="VVE70099.1"/>
    <property type="molecule type" value="Genomic_DNA"/>
</dbReference>
<dbReference type="PRINTS" id="PR00080">
    <property type="entry name" value="SDRFAMILY"/>
</dbReference>
<dbReference type="Proteomes" id="UP000414136">
    <property type="component" value="Unassembled WGS sequence"/>
</dbReference>
<dbReference type="OrthoDB" id="9806974at2"/>
<dbReference type="PRINTS" id="PR00081">
    <property type="entry name" value="GDHRDH"/>
</dbReference>
<dbReference type="SUPFAM" id="SSF51735">
    <property type="entry name" value="NAD(P)-binding Rossmann-fold domains"/>
    <property type="match status" value="1"/>
</dbReference>
<dbReference type="Gene3D" id="3.40.50.720">
    <property type="entry name" value="NAD(P)-binding Rossmann-like Domain"/>
    <property type="match status" value="1"/>
</dbReference>
<evidence type="ECO:0000256" key="2">
    <source>
        <dbReference type="ARBA" id="ARBA00023002"/>
    </source>
</evidence>
<protein>
    <submittedName>
        <fullName evidence="4">Short-chain dehydrogenase</fullName>
    </submittedName>
</protein>
<keyword evidence="2" id="KW-0560">Oxidoreductase</keyword>
<organism evidence="4 5">
    <name type="scientific">Pandoraea captiosa</name>
    <dbReference type="NCBI Taxonomy" id="2508302"/>
    <lineage>
        <taxon>Bacteria</taxon>
        <taxon>Pseudomonadati</taxon>
        <taxon>Pseudomonadota</taxon>
        <taxon>Betaproteobacteria</taxon>
        <taxon>Burkholderiales</taxon>
        <taxon>Burkholderiaceae</taxon>
        <taxon>Pandoraea</taxon>
    </lineage>
</organism>
<dbReference type="AlphaFoldDB" id="A0A5E5A908"/>
<dbReference type="Pfam" id="PF13561">
    <property type="entry name" value="adh_short_C2"/>
    <property type="match status" value="1"/>
</dbReference>
<dbReference type="InterPro" id="IPR002347">
    <property type="entry name" value="SDR_fam"/>
</dbReference>
<feature type="domain" description="Ketoreductase" evidence="3">
    <location>
        <begin position="7"/>
        <end position="188"/>
    </location>
</feature>
<proteinExistence type="inferred from homology"/>
<reference evidence="4 5" key="1">
    <citation type="submission" date="2019-08" db="EMBL/GenBank/DDBJ databases">
        <authorList>
            <person name="Peeters C."/>
        </authorList>
    </citation>
    <scope>NUCLEOTIDE SEQUENCE [LARGE SCALE GENOMIC DNA]</scope>
    <source>
        <strain evidence="4 5">LMG 31118</strain>
    </source>
</reference>
<evidence type="ECO:0000259" key="3">
    <source>
        <dbReference type="SMART" id="SM00822"/>
    </source>
</evidence>
<evidence type="ECO:0000313" key="5">
    <source>
        <dbReference type="Proteomes" id="UP000414136"/>
    </source>
</evidence>